<dbReference type="Gene3D" id="2.60.40.10">
    <property type="entry name" value="Immunoglobulins"/>
    <property type="match status" value="1"/>
</dbReference>
<dbReference type="Proteomes" id="UP001499978">
    <property type="component" value="Unassembled WGS sequence"/>
</dbReference>
<dbReference type="Gene3D" id="3.40.50.1820">
    <property type="entry name" value="alpha/beta hydrolase"/>
    <property type="match status" value="1"/>
</dbReference>
<evidence type="ECO:0000313" key="8">
    <source>
        <dbReference type="Proteomes" id="UP001499978"/>
    </source>
</evidence>
<dbReference type="SUPFAM" id="SSF81296">
    <property type="entry name" value="E set domains"/>
    <property type="match status" value="1"/>
</dbReference>
<dbReference type="EMBL" id="BAAARY010000001">
    <property type="protein sequence ID" value="GAA2512986.1"/>
    <property type="molecule type" value="Genomic_DNA"/>
</dbReference>
<proteinExistence type="inferred from homology"/>
<evidence type="ECO:0000256" key="3">
    <source>
        <dbReference type="ARBA" id="ARBA00022801"/>
    </source>
</evidence>
<dbReference type="PANTHER" id="PTHR48098:SF3">
    <property type="entry name" value="IRON(III) ENTEROBACTIN ESTERASE"/>
    <property type="match status" value="1"/>
</dbReference>
<dbReference type="Pfam" id="PF11806">
    <property type="entry name" value="Enterochelin_N"/>
    <property type="match status" value="1"/>
</dbReference>
<sequence length="412" mass="44643">MTSYPPVGDPRSCVPPDRPRPDPPPLAQSPAVAALTRDPSRLPEFWADVVRAGTPLIEPDPVDPGHVIVTFLWRGRAGEVLVLANKLTDRFDLAASRMRRLDGADLWWLSYRLPRGWRGSYHFAVRASAGHGFGWVRSSLRPDPHNDRVLPRDHGPPASIAETVALTGGRPWQARPGVPTGMLTVGDVPSARLAGARRVWRYVPAASGPYRTLVLLDGQIWGPLLPVAPLLDNLIADGALPPVVVLMPDSGEGPGRAGDYACRDAFADFLADEVISAAGLPLVGGPDGTVVAGQSLGGLAAAHAALRRPDRFGAVLTHSGAYWWPNAEGAEPQWLAEEIRRRRRAPLRWDLSVGQNEWISLTPHRRLRDALIDAGHRVHYEEYPGGHDRACWRELLGPALARVFGDGPGLGV</sequence>
<dbReference type="PANTHER" id="PTHR48098">
    <property type="entry name" value="ENTEROCHELIN ESTERASE-RELATED"/>
    <property type="match status" value="1"/>
</dbReference>
<comment type="similarity">
    <text evidence="4">Belongs to the Fes family.</text>
</comment>
<feature type="domain" description="Enterochelin esterase N-terminal" evidence="6">
    <location>
        <begin position="69"/>
        <end position="162"/>
    </location>
</feature>
<accession>A0ABN3N6B9</accession>
<dbReference type="InterPro" id="IPR050583">
    <property type="entry name" value="Mycobacterial_A85_antigen"/>
</dbReference>
<evidence type="ECO:0000256" key="5">
    <source>
        <dbReference type="SAM" id="MobiDB-lite"/>
    </source>
</evidence>
<gene>
    <name evidence="7" type="ORF">GCM10010201_05580</name>
</gene>
<evidence type="ECO:0000256" key="1">
    <source>
        <dbReference type="ARBA" id="ARBA00004496"/>
    </source>
</evidence>
<dbReference type="RefSeq" id="WP_344167599.1">
    <property type="nucleotide sequence ID" value="NZ_BAAARY010000001.1"/>
</dbReference>
<reference evidence="7 8" key="1">
    <citation type="journal article" date="2019" name="Int. J. Syst. Evol. Microbiol.">
        <title>The Global Catalogue of Microorganisms (GCM) 10K type strain sequencing project: providing services to taxonomists for standard genome sequencing and annotation.</title>
        <authorList>
            <consortium name="The Broad Institute Genomics Platform"/>
            <consortium name="The Broad Institute Genome Sequencing Center for Infectious Disease"/>
            <person name="Wu L."/>
            <person name="Ma J."/>
        </authorList>
    </citation>
    <scope>NUCLEOTIDE SEQUENCE [LARGE SCALE GENOMIC DNA]</scope>
    <source>
        <strain evidence="7 8">JCM 3367</strain>
    </source>
</reference>
<organism evidence="7 8">
    <name type="scientific">Pilimelia columellifera subsp. columellifera</name>
    <dbReference type="NCBI Taxonomy" id="706583"/>
    <lineage>
        <taxon>Bacteria</taxon>
        <taxon>Bacillati</taxon>
        <taxon>Actinomycetota</taxon>
        <taxon>Actinomycetes</taxon>
        <taxon>Micromonosporales</taxon>
        <taxon>Micromonosporaceae</taxon>
        <taxon>Pilimelia</taxon>
    </lineage>
</organism>
<evidence type="ECO:0000259" key="6">
    <source>
        <dbReference type="Pfam" id="PF11806"/>
    </source>
</evidence>
<feature type="region of interest" description="Disordered" evidence="5">
    <location>
        <begin position="1"/>
        <end position="31"/>
    </location>
</feature>
<keyword evidence="3" id="KW-0378">Hydrolase</keyword>
<dbReference type="InterPro" id="IPR021764">
    <property type="entry name" value="Enterochelin_esterase_N"/>
</dbReference>
<evidence type="ECO:0000256" key="4">
    <source>
        <dbReference type="ARBA" id="ARBA00024201"/>
    </source>
</evidence>
<comment type="caution">
    <text evidence="7">The sequence shown here is derived from an EMBL/GenBank/DDBJ whole genome shotgun (WGS) entry which is preliminary data.</text>
</comment>
<protein>
    <recommendedName>
        <fullName evidence="6">Enterochelin esterase N-terminal domain-containing protein</fullName>
    </recommendedName>
</protein>
<dbReference type="InterPro" id="IPR013783">
    <property type="entry name" value="Ig-like_fold"/>
</dbReference>
<evidence type="ECO:0000313" key="7">
    <source>
        <dbReference type="EMBL" id="GAA2512986.1"/>
    </source>
</evidence>
<evidence type="ECO:0000256" key="2">
    <source>
        <dbReference type="ARBA" id="ARBA00022490"/>
    </source>
</evidence>
<name>A0ABN3N6B9_9ACTN</name>
<keyword evidence="8" id="KW-1185">Reference proteome</keyword>
<dbReference type="Pfam" id="PF00756">
    <property type="entry name" value="Esterase"/>
    <property type="match status" value="1"/>
</dbReference>
<dbReference type="InterPro" id="IPR029058">
    <property type="entry name" value="AB_hydrolase_fold"/>
</dbReference>
<comment type="subcellular location">
    <subcellularLocation>
        <location evidence="1">Cytoplasm</location>
    </subcellularLocation>
</comment>
<dbReference type="InterPro" id="IPR014756">
    <property type="entry name" value="Ig_E-set"/>
</dbReference>
<dbReference type="SUPFAM" id="SSF53474">
    <property type="entry name" value="alpha/beta-Hydrolases"/>
    <property type="match status" value="1"/>
</dbReference>
<dbReference type="InterPro" id="IPR000801">
    <property type="entry name" value="Esterase-like"/>
</dbReference>
<keyword evidence="2" id="KW-0963">Cytoplasm</keyword>